<dbReference type="CDD" id="cd05379">
    <property type="entry name" value="CAP_bacterial"/>
    <property type="match status" value="1"/>
</dbReference>
<dbReference type="SUPFAM" id="SSF55797">
    <property type="entry name" value="PR-1-like"/>
    <property type="match status" value="1"/>
</dbReference>
<dbReference type="InterPro" id="IPR035940">
    <property type="entry name" value="CAP_sf"/>
</dbReference>
<dbReference type="Proteomes" id="UP001522905">
    <property type="component" value="Unassembled WGS sequence"/>
</dbReference>
<sequence length="242" mass="27330">MKKSKIYSLLVLSTFCLSFAGGKVEANHVHHHKVAIKHVKKHKRVKKVHKNHNKHKIVKIKIMPKKHYTPKPDKIADGFNYTKGKITDSNVYHNLVIKQSLAMTNDLRLKNNLNPLTENPTLDMIADMRAKQEAERFAATNDFTHYNENGEAYVDILAHQYIGSDTMCGENLAAQYDPTGAISDGKILTNEFIDEGPENGDGQEHGHYMNMVHARYSEIGTGFAIVTDKNGNNFEILAQDFI</sequence>
<keyword evidence="1" id="KW-0732">Signal</keyword>
<comment type="caution">
    <text evidence="3">The sequence shown here is derived from an EMBL/GenBank/DDBJ whole genome shotgun (WGS) entry which is preliminary data.</text>
</comment>
<dbReference type="RefSeq" id="WP_248601739.1">
    <property type="nucleotide sequence ID" value="NZ_JAJIAO010000004.1"/>
</dbReference>
<proteinExistence type="predicted"/>
<dbReference type="InterPro" id="IPR014044">
    <property type="entry name" value="CAP_dom"/>
</dbReference>
<gene>
    <name evidence="3" type="ORF">LNP07_04900</name>
</gene>
<feature type="signal peptide" evidence="1">
    <location>
        <begin position="1"/>
        <end position="20"/>
    </location>
</feature>
<dbReference type="PANTHER" id="PTHR31157:SF1">
    <property type="entry name" value="SCP DOMAIN-CONTAINING PROTEIN"/>
    <property type="match status" value="1"/>
</dbReference>
<evidence type="ECO:0000259" key="2">
    <source>
        <dbReference type="Pfam" id="PF00188"/>
    </source>
</evidence>
<feature type="domain" description="SCP" evidence="2">
    <location>
        <begin position="101"/>
        <end position="231"/>
    </location>
</feature>
<evidence type="ECO:0000313" key="4">
    <source>
        <dbReference type="Proteomes" id="UP001522905"/>
    </source>
</evidence>
<dbReference type="EMBL" id="JAJIAO010000004">
    <property type="protein sequence ID" value="MCK8624851.1"/>
    <property type="molecule type" value="Genomic_DNA"/>
</dbReference>
<protein>
    <submittedName>
        <fullName evidence="3">CAP domain-containing protein</fullName>
    </submittedName>
</protein>
<accession>A0ABT0I2A5</accession>
<feature type="chain" id="PRO_5046978578" evidence="1">
    <location>
        <begin position="21"/>
        <end position="242"/>
    </location>
</feature>
<dbReference type="Gene3D" id="3.40.33.10">
    <property type="entry name" value="CAP"/>
    <property type="match status" value="1"/>
</dbReference>
<dbReference type="Pfam" id="PF00188">
    <property type="entry name" value="CAP"/>
    <property type="match status" value="1"/>
</dbReference>
<dbReference type="PANTHER" id="PTHR31157">
    <property type="entry name" value="SCP DOMAIN-CONTAINING PROTEIN"/>
    <property type="match status" value="1"/>
</dbReference>
<evidence type="ECO:0000256" key="1">
    <source>
        <dbReference type="SAM" id="SignalP"/>
    </source>
</evidence>
<organism evidence="3 4">
    <name type="scientific">Apilactobacillus xinyiensis</name>
    <dbReference type="NCBI Taxonomy" id="2841032"/>
    <lineage>
        <taxon>Bacteria</taxon>
        <taxon>Bacillati</taxon>
        <taxon>Bacillota</taxon>
        <taxon>Bacilli</taxon>
        <taxon>Lactobacillales</taxon>
        <taxon>Lactobacillaceae</taxon>
        <taxon>Apilactobacillus</taxon>
    </lineage>
</organism>
<keyword evidence="4" id="KW-1185">Reference proteome</keyword>
<name>A0ABT0I2A5_9LACO</name>
<evidence type="ECO:0000313" key="3">
    <source>
        <dbReference type="EMBL" id="MCK8624851.1"/>
    </source>
</evidence>
<reference evidence="3 4" key="1">
    <citation type="submission" date="2021-11" db="EMBL/GenBank/DDBJ databases">
        <title>Comparative genomics of bee honey and flower isolates.</title>
        <authorList>
            <person name="Bechtner J.D."/>
            <person name="Gallus M.K."/>
            <person name="Ehrmann M."/>
        </authorList>
    </citation>
    <scope>NUCLEOTIDE SEQUENCE [LARGE SCALE GENOMIC DNA]</scope>
    <source>
        <strain evidence="3 4">M161</strain>
    </source>
</reference>